<keyword evidence="4" id="KW-0132">Cell division</keyword>
<dbReference type="PROSITE" id="PS50082">
    <property type="entry name" value="WD_REPEATS_2"/>
    <property type="match status" value="2"/>
</dbReference>
<feature type="compositionally biased region" description="Low complexity" evidence="9">
    <location>
        <begin position="32"/>
        <end position="46"/>
    </location>
</feature>
<feature type="compositionally biased region" description="Low complexity" evidence="9">
    <location>
        <begin position="79"/>
        <end position="89"/>
    </location>
</feature>
<dbReference type="Pfam" id="PF24807">
    <property type="entry name" value="WD40_CDC20-Fz"/>
    <property type="match status" value="1"/>
</dbReference>
<dbReference type="AlphaFoldDB" id="A0A8J5XF05"/>
<dbReference type="SMART" id="SM00320">
    <property type="entry name" value="WD40"/>
    <property type="match status" value="6"/>
</dbReference>
<dbReference type="OrthoDB" id="10263272at2759"/>
<evidence type="ECO:0000256" key="5">
    <source>
        <dbReference type="ARBA" id="ARBA00022737"/>
    </source>
</evidence>
<dbReference type="PANTHER" id="PTHR19918:SF1">
    <property type="entry name" value="FIZZY-RELATED PROTEIN HOMOLOG"/>
    <property type="match status" value="1"/>
</dbReference>
<evidence type="ECO:0000256" key="1">
    <source>
        <dbReference type="ARBA" id="ARBA00004906"/>
    </source>
</evidence>
<evidence type="ECO:0000256" key="3">
    <source>
        <dbReference type="ARBA" id="ARBA00022574"/>
    </source>
</evidence>
<dbReference type="InterPro" id="IPR033010">
    <property type="entry name" value="Cdc20/Fizzy"/>
</dbReference>
<reference evidence="11" key="1">
    <citation type="submission" date="2021-05" db="EMBL/GenBank/DDBJ databases">
        <title>The genome of the haptophyte Pavlova lutheri (Diacronema luteri, Pavlovales) - a model for lipid biosynthesis in eukaryotic algae.</title>
        <authorList>
            <person name="Hulatt C.J."/>
            <person name="Posewitz M.C."/>
        </authorList>
    </citation>
    <scope>NUCLEOTIDE SEQUENCE</scope>
    <source>
        <strain evidence="11">NIVA-4/92</strain>
    </source>
</reference>
<dbReference type="GO" id="GO:0005680">
    <property type="term" value="C:anaphase-promoting complex"/>
    <property type="evidence" value="ECO:0007669"/>
    <property type="project" value="TreeGrafter"/>
</dbReference>
<dbReference type="GO" id="GO:0010997">
    <property type="term" value="F:anaphase-promoting complex binding"/>
    <property type="evidence" value="ECO:0007669"/>
    <property type="project" value="InterPro"/>
</dbReference>
<keyword evidence="5" id="KW-0677">Repeat</keyword>
<proteinExistence type="inferred from homology"/>
<comment type="caution">
    <text evidence="11">The sequence shown here is derived from an EMBL/GenBank/DDBJ whole genome shotgun (WGS) entry which is preliminary data.</text>
</comment>
<feature type="region of interest" description="Disordered" evidence="9">
    <location>
        <begin position="144"/>
        <end position="169"/>
    </location>
</feature>
<gene>
    <name evidence="11" type="ORF">KFE25_010422</name>
</gene>
<feature type="repeat" description="WD" evidence="8">
    <location>
        <begin position="312"/>
        <end position="353"/>
    </location>
</feature>
<dbReference type="FunFam" id="2.130.10.10:FF:000025">
    <property type="entry name" value="FIZZY-related 2 isoform 1"/>
    <property type="match status" value="1"/>
</dbReference>
<evidence type="ECO:0000256" key="4">
    <source>
        <dbReference type="ARBA" id="ARBA00022618"/>
    </source>
</evidence>
<evidence type="ECO:0000256" key="2">
    <source>
        <dbReference type="ARBA" id="ARBA00006445"/>
    </source>
</evidence>
<evidence type="ECO:0000256" key="6">
    <source>
        <dbReference type="ARBA" id="ARBA00022776"/>
    </source>
</evidence>
<evidence type="ECO:0000256" key="8">
    <source>
        <dbReference type="PROSITE-ProRule" id="PRU00221"/>
    </source>
</evidence>
<dbReference type="InterPro" id="IPR015943">
    <property type="entry name" value="WD40/YVTN_repeat-like_dom_sf"/>
</dbReference>
<dbReference type="EMBL" id="JAGTXO010000020">
    <property type="protein sequence ID" value="KAG8462597.1"/>
    <property type="molecule type" value="Genomic_DNA"/>
</dbReference>
<evidence type="ECO:0000313" key="12">
    <source>
        <dbReference type="Proteomes" id="UP000751190"/>
    </source>
</evidence>
<feature type="repeat" description="WD" evidence="8">
    <location>
        <begin position="442"/>
        <end position="475"/>
    </location>
</feature>
<feature type="region of interest" description="Disordered" evidence="9">
    <location>
        <begin position="1"/>
        <end position="96"/>
    </location>
</feature>
<keyword evidence="7" id="KW-0131">Cell cycle</keyword>
<dbReference type="InterPro" id="IPR019775">
    <property type="entry name" value="WD40_repeat_CS"/>
</dbReference>
<dbReference type="GO" id="GO:1990757">
    <property type="term" value="F:ubiquitin ligase activator activity"/>
    <property type="evidence" value="ECO:0007669"/>
    <property type="project" value="TreeGrafter"/>
</dbReference>
<keyword evidence="3 8" id="KW-0853">WD repeat</keyword>
<dbReference type="PROSITE" id="PS00678">
    <property type="entry name" value="WD_REPEATS_1"/>
    <property type="match status" value="1"/>
</dbReference>
<sequence length="499" mass="53829">MGDMDAIYEQRLLASPRRPAAVADDADGYGGTPRSSRASPARTSPAPKRDVISDRFIPSRGGSNLQANFALLPDEQTRAARSARASTDADGGGKEDGGLDAYSLLLKSELLGCDGLVKENGDDKAGGPSSSPLQRNLFRFKSTRPARDENAPYSRSPVGADSQRLLASPRKATRKISTVPYKVLDAPALQDDFYLNLVDWSALNVLAVGLDTCVYLWSACTSKVTKLCDLAPDDKVTSVSWTDRGTHLAVGTNGGDVQVWEAAKCAHVRTMSGHQARVGTLSWSGNMLSSGSRDRSIMQHDIRVAEPYVCKLLGHRQEVCGLRWSSDGQQLASGGNDNKLLVWNQHSTSPVLRFHEHIAAVKAIAWSPHQNGLLASGGGTADRCIRFWNTQTASALSTVDTGSQVCNLAWSKNVNELVSTHGYSQNQIVVWRYPTMSKVATLTGHTMRVLYLALSPDSQTIVTGAGDETLRFWNIFPGPKSKGDSADTSSLLDVASRIR</sequence>
<dbReference type="Proteomes" id="UP000751190">
    <property type="component" value="Unassembled WGS sequence"/>
</dbReference>
<comment type="pathway">
    <text evidence="1">Protein modification; protein ubiquitination.</text>
</comment>
<dbReference type="InterPro" id="IPR001680">
    <property type="entry name" value="WD40_rpt"/>
</dbReference>
<accession>A0A8J5XF05</accession>
<keyword evidence="12" id="KW-1185">Reference proteome</keyword>
<dbReference type="PANTHER" id="PTHR19918">
    <property type="entry name" value="CELL DIVISION CYCLE 20 CDC20 FIZZY -RELATED"/>
    <property type="match status" value="1"/>
</dbReference>
<name>A0A8J5XF05_DIALT</name>
<dbReference type="GO" id="GO:1905786">
    <property type="term" value="P:positive regulation of anaphase-promoting complex-dependent catabolic process"/>
    <property type="evidence" value="ECO:0007669"/>
    <property type="project" value="TreeGrafter"/>
</dbReference>
<dbReference type="InterPro" id="IPR056150">
    <property type="entry name" value="WD40_CDC20-Fz"/>
</dbReference>
<organism evidence="11 12">
    <name type="scientific">Diacronema lutheri</name>
    <name type="common">Unicellular marine alga</name>
    <name type="synonym">Monochrysis lutheri</name>
    <dbReference type="NCBI Taxonomy" id="2081491"/>
    <lineage>
        <taxon>Eukaryota</taxon>
        <taxon>Haptista</taxon>
        <taxon>Haptophyta</taxon>
        <taxon>Pavlovophyceae</taxon>
        <taxon>Pavlovales</taxon>
        <taxon>Pavlovaceae</taxon>
        <taxon>Diacronema</taxon>
    </lineage>
</organism>
<evidence type="ECO:0000256" key="7">
    <source>
        <dbReference type="ARBA" id="ARBA00023306"/>
    </source>
</evidence>
<protein>
    <recommendedName>
        <fullName evidence="10">CDC20/Fizzy WD40 domain-containing protein</fullName>
    </recommendedName>
</protein>
<dbReference type="GO" id="GO:0031145">
    <property type="term" value="P:anaphase-promoting complex-dependent catabolic process"/>
    <property type="evidence" value="ECO:0007669"/>
    <property type="project" value="TreeGrafter"/>
</dbReference>
<dbReference type="CDD" id="cd00200">
    <property type="entry name" value="WD40"/>
    <property type="match status" value="1"/>
</dbReference>
<dbReference type="SUPFAM" id="SSF50978">
    <property type="entry name" value="WD40 repeat-like"/>
    <property type="match status" value="1"/>
</dbReference>
<evidence type="ECO:0000313" key="11">
    <source>
        <dbReference type="EMBL" id="KAG8462597.1"/>
    </source>
</evidence>
<dbReference type="Gene3D" id="2.130.10.10">
    <property type="entry name" value="YVTN repeat-like/Quinoprotein amine dehydrogenase"/>
    <property type="match status" value="1"/>
</dbReference>
<dbReference type="GO" id="GO:0051301">
    <property type="term" value="P:cell division"/>
    <property type="evidence" value="ECO:0007669"/>
    <property type="project" value="UniProtKB-KW"/>
</dbReference>
<dbReference type="OMA" id="QADCIDT"/>
<dbReference type="InterPro" id="IPR036322">
    <property type="entry name" value="WD40_repeat_dom_sf"/>
</dbReference>
<feature type="domain" description="CDC20/Fizzy WD40" evidence="10">
    <location>
        <begin position="184"/>
        <end position="473"/>
    </location>
</feature>
<evidence type="ECO:0000256" key="9">
    <source>
        <dbReference type="SAM" id="MobiDB-lite"/>
    </source>
</evidence>
<dbReference type="PROSITE" id="PS50294">
    <property type="entry name" value="WD_REPEATS_REGION"/>
    <property type="match status" value="2"/>
</dbReference>
<comment type="similarity">
    <text evidence="2">Belongs to the WD repeat CDC20/Fizzy family.</text>
</comment>
<evidence type="ECO:0000259" key="10">
    <source>
        <dbReference type="Pfam" id="PF24807"/>
    </source>
</evidence>
<keyword evidence="6" id="KW-0498">Mitosis</keyword>